<dbReference type="RefSeq" id="WP_262844103.1">
    <property type="nucleotide sequence ID" value="NZ_JANZYP010000025.1"/>
</dbReference>
<accession>A0ABV9ELK8</accession>
<gene>
    <name evidence="1" type="ORF">ACFO8L_29960</name>
</gene>
<organism evidence="1 2">
    <name type="scientific">Sphaerisporangium corydalis</name>
    <dbReference type="NCBI Taxonomy" id="1441875"/>
    <lineage>
        <taxon>Bacteria</taxon>
        <taxon>Bacillati</taxon>
        <taxon>Actinomycetota</taxon>
        <taxon>Actinomycetes</taxon>
        <taxon>Streptosporangiales</taxon>
        <taxon>Streptosporangiaceae</taxon>
        <taxon>Sphaerisporangium</taxon>
    </lineage>
</organism>
<proteinExistence type="predicted"/>
<sequence length="139" mass="14657">MSLTVLLLTLSACVPGNAPTAAQAGQSLKNHILRLLKERNAQDVTVTDSGGKDIPCGSGVKQTFSATGRDLISTTKPTALNEMMLGALDRVAKYSVLPGDPENSDIKVEDKATATLLVLNSREVGEYSVQGETECLPAR</sequence>
<dbReference type="Proteomes" id="UP001595891">
    <property type="component" value="Unassembled WGS sequence"/>
</dbReference>
<comment type="caution">
    <text evidence="1">The sequence shown here is derived from an EMBL/GenBank/DDBJ whole genome shotgun (WGS) entry which is preliminary data.</text>
</comment>
<keyword evidence="2" id="KW-1185">Reference proteome</keyword>
<evidence type="ECO:0000313" key="1">
    <source>
        <dbReference type="EMBL" id="MFC4590352.1"/>
    </source>
</evidence>
<protein>
    <recommendedName>
        <fullName evidence="3">Lipoprotein</fullName>
    </recommendedName>
</protein>
<evidence type="ECO:0008006" key="3">
    <source>
        <dbReference type="Google" id="ProtNLM"/>
    </source>
</evidence>
<dbReference type="EMBL" id="JBHSFN010000022">
    <property type="protein sequence ID" value="MFC4590352.1"/>
    <property type="molecule type" value="Genomic_DNA"/>
</dbReference>
<name>A0ABV9ELK8_9ACTN</name>
<reference evidence="2" key="1">
    <citation type="journal article" date="2019" name="Int. J. Syst. Evol. Microbiol.">
        <title>The Global Catalogue of Microorganisms (GCM) 10K type strain sequencing project: providing services to taxonomists for standard genome sequencing and annotation.</title>
        <authorList>
            <consortium name="The Broad Institute Genomics Platform"/>
            <consortium name="The Broad Institute Genome Sequencing Center for Infectious Disease"/>
            <person name="Wu L."/>
            <person name="Ma J."/>
        </authorList>
    </citation>
    <scope>NUCLEOTIDE SEQUENCE [LARGE SCALE GENOMIC DNA]</scope>
    <source>
        <strain evidence="2">CCUG 49560</strain>
    </source>
</reference>
<evidence type="ECO:0000313" key="2">
    <source>
        <dbReference type="Proteomes" id="UP001595891"/>
    </source>
</evidence>